<comment type="caution">
    <text evidence="2">The sequence shown here is derived from an EMBL/GenBank/DDBJ whole genome shotgun (WGS) entry which is preliminary data.</text>
</comment>
<keyword evidence="1" id="KW-0732">Signal</keyword>
<evidence type="ECO:0000313" key="2">
    <source>
        <dbReference type="EMBL" id="GAA1549553.1"/>
    </source>
</evidence>
<feature type="chain" id="PRO_5047283741" description="SipW-cognate class signal peptide" evidence="1">
    <location>
        <begin position="30"/>
        <end position="252"/>
    </location>
</feature>
<sequence>MNASLRVPWTSRRAVAVAAVVLGLSGATAAYVVAQEDVSGTDPGVNTDFTVVGDGELPTKKPKLGADRAPLSAAETGYAIHLASADASIPAGATDVLGEEGPEFLYADLPDVGENLTGRKVVVSLYDYTSNAAYDQLVDLGTGKVVKTTTSAEAQPPTSATEADVAMELAVGSDLGLLFKEEFEVNMGVPLIATDQVEYVAGAWVYDKTTTAGKECGKDRCAQLMVSTASGVYLNTWDFVVNLSTKTIVPTQ</sequence>
<dbReference type="RefSeq" id="WP_141006049.1">
    <property type="nucleotide sequence ID" value="NZ_BAAAOR010000055.1"/>
</dbReference>
<accession>A0ABN2C118</accession>
<reference evidence="2 3" key="1">
    <citation type="journal article" date="2019" name="Int. J. Syst. Evol. Microbiol.">
        <title>The Global Catalogue of Microorganisms (GCM) 10K type strain sequencing project: providing services to taxonomists for standard genome sequencing and annotation.</title>
        <authorList>
            <consortium name="The Broad Institute Genomics Platform"/>
            <consortium name="The Broad Institute Genome Sequencing Center for Infectious Disease"/>
            <person name="Wu L."/>
            <person name="Ma J."/>
        </authorList>
    </citation>
    <scope>NUCLEOTIDE SEQUENCE [LARGE SCALE GENOMIC DNA]</scope>
    <source>
        <strain evidence="2 3">JCM 14942</strain>
    </source>
</reference>
<evidence type="ECO:0000256" key="1">
    <source>
        <dbReference type="SAM" id="SignalP"/>
    </source>
</evidence>
<gene>
    <name evidence="2" type="ORF">GCM10009788_59230</name>
</gene>
<dbReference type="Proteomes" id="UP001500842">
    <property type="component" value="Unassembled WGS sequence"/>
</dbReference>
<keyword evidence="3" id="KW-1185">Reference proteome</keyword>
<evidence type="ECO:0000313" key="3">
    <source>
        <dbReference type="Proteomes" id="UP001500842"/>
    </source>
</evidence>
<proteinExistence type="predicted"/>
<organism evidence="2 3">
    <name type="scientific">Nocardioides humi</name>
    <dbReference type="NCBI Taxonomy" id="449461"/>
    <lineage>
        <taxon>Bacteria</taxon>
        <taxon>Bacillati</taxon>
        <taxon>Actinomycetota</taxon>
        <taxon>Actinomycetes</taxon>
        <taxon>Propionibacteriales</taxon>
        <taxon>Nocardioidaceae</taxon>
        <taxon>Nocardioides</taxon>
    </lineage>
</organism>
<evidence type="ECO:0008006" key="4">
    <source>
        <dbReference type="Google" id="ProtNLM"/>
    </source>
</evidence>
<protein>
    <recommendedName>
        <fullName evidence="4">SipW-cognate class signal peptide</fullName>
    </recommendedName>
</protein>
<name>A0ABN2C118_9ACTN</name>
<dbReference type="EMBL" id="BAAAOR010000055">
    <property type="protein sequence ID" value="GAA1549553.1"/>
    <property type="molecule type" value="Genomic_DNA"/>
</dbReference>
<feature type="signal peptide" evidence="1">
    <location>
        <begin position="1"/>
        <end position="29"/>
    </location>
</feature>